<sequence>MLTPRQKLHLAAAGPSRWLSLIEDDHTQTNPAAAAQLISSATCDGINPATLENAFTSLAKLTAATIILSNAIATNQTISAQKVFIDARAVAKDLNARSTLPTITGGDTTQISTAAFTFNTQAGTEALIRLLIDNIRIANHITN</sequence>
<dbReference type="EMBL" id="BK016149">
    <property type="protein sequence ID" value="DAF98516.1"/>
    <property type="molecule type" value="Genomic_DNA"/>
</dbReference>
<organism evidence="1">
    <name type="scientific">Siphoviridae sp. ctLKg7</name>
    <dbReference type="NCBI Taxonomy" id="2825452"/>
    <lineage>
        <taxon>Viruses</taxon>
        <taxon>Duplodnaviria</taxon>
        <taxon>Heunggongvirae</taxon>
        <taxon>Uroviricota</taxon>
        <taxon>Caudoviricetes</taxon>
    </lineage>
</organism>
<accession>A0A8S5UVQ5</accession>
<protein>
    <submittedName>
        <fullName evidence="1">Uncharacterized protein</fullName>
    </submittedName>
</protein>
<proteinExistence type="predicted"/>
<reference evidence="1" key="1">
    <citation type="journal article" date="2021" name="Proc. Natl. Acad. Sci. U.S.A.">
        <title>A Catalog of Tens of Thousands of Viruses from Human Metagenomes Reveals Hidden Associations with Chronic Diseases.</title>
        <authorList>
            <person name="Tisza M.J."/>
            <person name="Buck C.B."/>
        </authorList>
    </citation>
    <scope>NUCLEOTIDE SEQUENCE</scope>
    <source>
        <strain evidence="1">CtLKg7</strain>
    </source>
</reference>
<name>A0A8S5UVQ5_9CAUD</name>
<evidence type="ECO:0000313" key="1">
    <source>
        <dbReference type="EMBL" id="DAF98516.1"/>
    </source>
</evidence>